<dbReference type="PANTHER" id="PTHR34203:SF15">
    <property type="entry name" value="SLL1173 PROTEIN"/>
    <property type="match status" value="1"/>
</dbReference>
<proteinExistence type="predicted"/>
<dbReference type="GO" id="GO:0008168">
    <property type="term" value="F:methyltransferase activity"/>
    <property type="evidence" value="ECO:0007669"/>
    <property type="project" value="UniProtKB-KW"/>
</dbReference>
<dbReference type="InterPro" id="IPR029063">
    <property type="entry name" value="SAM-dependent_MTases_sf"/>
</dbReference>
<evidence type="ECO:0000313" key="3">
    <source>
        <dbReference type="Proteomes" id="UP000240739"/>
    </source>
</evidence>
<dbReference type="PANTHER" id="PTHR34203">
    <property type="entry name" value="METHYLTRANSFERASE, FKBM FAMILY PROTEIN"/>
    <property type="match status" value="1"/>
</dbReference>
<evidence type="ECO:0000313" key="2">
    <source>
        <dbReference type="EMBL" id="PTL58978.1"/>
    </source>
</evidence>
<sequence length="302" mass="31765">MRDHPVRRVVAARGAGPASIRPVPAHPARIARSRAYRLYTRFPPALRARLEADGATGVPLALVQRLVDRGPVEVAAGAARGVLLDPRAFPLTHVQAHGAVRGTLEPEVQEALRRTVAPGDVVYDIGANVGFFTLLAARLTGPGGHVVAFEPSPPAVAGLRANVALNGLAVTVREAAVAATPGRARLLQVGEHSWSHLEDRGHHPGTTAVVEVEVTTVDAEVAAGRPVPAVVKLDVEGSEVAALQGMARTLAEHRPALVIELHGTNHEVLDVLDDAGYRAENLEGPQPLRDAGPVHLLARPAR</sequence>
<dbReference type="Gene3D" id="3.40.50.150">
    <property type="entry name" value="Vaccinia Virus protein VP39"/>
    <property type="match status" value="1"/>
</dbReference>
<comment type="caution">
    <text evidence="2">The sequence shown here is derived from an EMBL/GenBank/DDBJ whole genome shotgun (WGS) entry which is preliminary data.</text>
</comment>
<organism evidence="2 3">
    <name type="scientific">Paraconexibacter algicola</name>
    <dbReference type="NCBI Taxonomy" id="2133960"/>
    <lineage>
        <taxon>Bacteria</taxon>
        <taxon>Bacillati</taxon>
        <taxon>Actinomycetota</taxon>
        <taxon>Thermoleophilia</taxon>
        <taxon>Solirubrobacterales</taxon>
        <taxon>Paraconexibacteraceae</taxon>
        <taxon>Paraconexibacter</taxon>
    </lineage>
</organism>
<gene>
    <name evidence="2" type="ORF">C7Y72_04610</name>
</gene>
<evidence type="ECO:0000259" key="1">
    <source>
        <dbReference type="Pfam" id="PF05050"/>
    </source>
</evidence>
<feature type="domain" description="Methyltransferase FkbM" evidence="1">
    <location>
        <begin position="124"/>
        <end position="278"/>
    </location>
</feature>
<dbReference type="NCBIfam" id="TIGR01444">
    <property type="entry name" value="fkbM_fam"/>
    <property type="match status" value="1"/>
</dbReference>
<accession>A0A2T4UIC7</accession>
<dbReference type="InterPro" id="IPR052514">
    <property type="entry name" value="SAM-dependent_MTase"/>
</dbReference>
<dbReference type="Proteomes" id="UP000240739">
    <property type="component" value="Unassembled WGS sequence"/>
</dbReference>
<dbReference type="SUPFAM" id="SSF53335">
    <property type="entry name" value="S-adenosyl-L-methionine-dependent methyltransferases"/>
    <property type="match status" value="1"/>
</dbReference>
<keyword evidence="3" id="KW-1185">Reference proteome</keyword>
<dbReference type="GO" id="GO:0032259">
    <property type="term" value="P:methylation"/>
    <property type="evidence" value="ECO:0007669"/>
    <property type="project" value="UniProtKB-KW"/>
</dbReference>
<protein>
    <submittedName>
        <fullName evidence="2">Methyltransferase</fullName>
    </submittedName>
</protein>
<keyword evidence="2" id="KW-0489">Methyltransferase</keyword>
<dbReference type="EMBL" id="PYYB01000001">
    <property type="protein sequence ID" value="PTL58978.1"/>
    <property type="molecule type" value="Genomic_DNA"/>
</dbReference>
<name>A0A2T4UIC7_9ACTN</name>
<keyword evidence="2" id="KW-0808">Transferase</keyword>
<dbReference type="AlphaFoldDB" id="A0A2T4UIC7"/>
<dbReference type="Pfam" id="PF05050">
    <property type="entry name" value="Methyltransf_21"/>
    <property type="match status" value="1"/>
</dbReference>
<reference evidence="2 3" key="1">
    <citation type="submission" date="2018-03" db="EMBL/GenBank/DDBJ databases">
        <title>Aquarubrobacter algicola gen. nov., sp. nov., a novel actinobacterium isolated from shallow eutrophic lake during the end of cyanobacterial harmful algal blooms.</title>
        <authorList>
            <person name="Chun S.J."/>
        </authorList>
    </citation>
    <scope>NUCLEOTIDE SEQUENCE [LARGE SCALE GENOMIC DNA]</scope>
    <source>
        <strain evidence="2 3">Seoho-28</strain>
    </source>
</reference>
<dbReference type="CDD" id="cd02440">
    <property type="entry name" value="AdoMet_MTases"/>
    <property type="match status" value="1"/>
</dbReference>
<dbReference type="InterPro" id="IPR006342">
    <property type="entry name" value="FkbM_mtfrase"/>
</dbReference>